<dbReference type="InterPro" id="IPR007232">
    <property type="entry name" value="Rad52_Rad59_Rad22"/>
</dbReference>
<dbReference type="InterPro" id="IPR041247">
    <property type="entry name" value="Rad52_fam"/>
</dbReference>
<feature type="compositionally biased region" description="Low complexity" evidence="5">
    <location>
        <begin position="251"/>
        <end position="260"/>
    </location>
</feature>
<name>A0A1M8A2Y0_MALS4</name>
<keyword evidence="2" id="KW-0227">DNA damage</keyword>
<dbReference type="STRING" id="1230383.A0A1M8A2Y0"/>
<accession>A0A1M8A2Y0</accession>
<dbReference type="GO" id="GO:0003697">
    <property type="term" value="F:single-stranded DNA binding"/>
    <property type="evidence" value="ECO:0007669"/>
    <property type="project" value="UniProtKB-ARBA"/>
</dbReference>
<dbReference type="VEuPathDB" id="FungiDB:MSYG_1132"/>
<dbReference type="AlphaFoldDB" id="A0A1M8A2Y0"/>
<dbReference type="Proteomes" id="UP000186303">
    <property type="component" value="Chromosome 2"/>
</dbReference>
<dbReference type="SUPFAM" id="SSF54768">
    <property type="entry name" value="dsRNA-binding domain-like"/>
    <property type="match status" value="1"/>
</dbReference>
<keyword evidence="3" id="KW-0233">DNA recombination</keyword>
<protein>
    <submittedName>
        <fullName evidence="6">Similar to S.cerevisiae protein RAD52 (Protein that stimulates strand exchange)</fullName>
    </submittedName>
</protein>
<dbReference type="Gene3D" id="3.30.390.80">
    <property type="entry name" value="DNA repair protein Rad52/59/22"/>
    <property type="match status" value="1"/>
</dbReference>
<evidence type="ECO:0000256" key="5">
    <source>
        <dbReference type="SAM" id="MobiDB-lite"/>
    </source>
</evidence>
<dbReference type="GO" id="GO:0005634">
    <property type="term" value="C:nucleus"/>
    <property type="evidence" value="ECO:0007669"/>
    <property type="project" value="TreeGrafter"/>
</dbReference>
<dbReference type="EMBL" id="LT671822">
    <property type="protein sequence ID" value="SHO76793.1"/>
    <property type="molecule type" value="Genomic_DNA"/>
</dbReference>
<keyword evidence="7" id="KW-1185">Reference proteome</keyword>
<dbReference type="FunFam" id="3.30.390.80:FF:000001">
    <property type="entry name" value="DNA repair protein RAD52 homolog"/>
    <property type="match status" value="1"/>
</dbReference>
<dbReference type="GO" id="GO:0045002">
    <property type="term" value="P:double-strand break repair via single-strand annealing"/>
    <property type="evidence" value="ECO:0007669"/>
    <property type="project" value="TreeGrafter"/>
</dbReference>
<dbReference type="Pfam" id="PF04098">
    <property type="entry name" value="Rad52_Rad22"/>
    <property type="match status" value="1"/>
</dbReference>
<keyword evidence="4" id="KW-0234">DNA repair</keyword>
<evidence type="ECO:0000256" key="2">
    <source>
        <dbReference type="ARBA" id="ARBA00022763"/>
    </source>
</evidence>
<dbReference type="PANTHER" id="PTHR12132:SF1">
    <property type="entry name" value="DNA REPAIR PROTEIN RAD52 HOMOLOG"/>
    <property type="match status" value="1"/>
</dbReference>
<organism evidence="6 7">
    <name type="scientific">Malassezia sympodialis (strain ATCC 42132)</name>
    <name type="common">Atopic eczema-associated yeast</name>
    <dbReference type="NCBI Taxonomy" id="1230383"/>
    <lineage>
        <taxon>Eukaryota</taxon>
        <taxon>Fungi</taxon>
        <taxon>Dikarya</taxon>
        <taxon>Basidiomycota</taxon>
        <taxon>Ustilaginomycotina</taxon>
        <taxon>Malasseziomycetes</taxon>
        <taxon>Malasseziales</taxon>
        <taxon>Malasseziaceae</taxon>
        <taxon>Malassezia</taxon>
    </lineage>
</organism>
<evidence type="ECO:0000313" key="6">
    <source>
        <dbReference type="EMBL" id="SHO76793.1"/>
    </source>
</evidence>
<dbReference type="PANTHER" id="PTHR12132">
    <property type="entry name" value="DNA REPAIR AND RECOMBINATION PROTEIN RAD52, RAD59"/>
    <property type="match status" value="1"/>
</dbReference>
<reference evidence="7" key="1">
    <citation type="journal article" date="2017" name="Nucleic Acids Res.">
        <title>Proteogenomics produces comprehensive and highly accurate protein-coding gene annotation in a complete genome assembly of Malassezia sympodialis.</title>
        <authorList>
            <person name="Zhu Y."/>
            <person name="Engstroem P.G."/>
            <person name="Tellgren-Roth C."/>
            <person name="Baudo C.D."/>
            <person name="Kennell J.C."/>
            <person name="Sun S."/>
            <person name="Billmyre R.B."/>
            <person name="Schroeder M.S."/>
            <person name="Andersson A."/>
            <person name="Holm T."/>
            <person name="Sigurgeirsson B."/>
            <person name="Wu G."/>
            <person name="Sankaranarayanan S.R."/>
            <person name="Siddharthan R."/>
            <person name="Sanyal K."/>
            <person name="Lundeberg J."/>
            <person name="Nystedt B."/>
            <person name="Boekhout T."/>
            <person name="Dawson T.L. Jr."/>
            <person name="Heitman J."/>
            <person name="Scheynius A."/>
            <person name="Lehtioe J."/>
        </authorList>
    </citation>
    <scope>NUCLEOTIDE SEQUENCE [LARGE SCALE GENOMIC DNA]</scope>
    <source>
        <strain evidence="7">ATCC 42132</strain>
    </source>
</reference>
<dbReference type="OrthoDB" id="206565at2759"/>
<feature type="region of interest" description="Disordered" evidence="5">
    <location>
        <begin position="242"/>
        <end position="271"/>
    </location>
</feature>
<proteinExistence type="inferred from homology"/>
<dbReference type="InterPro" id="IPR042525">
    <property type="entry name" value="Rad52_Rad59_Rad22_sf"/>
</dbReference>
<comment type="similarity">
    <text evidence="1">Belongs to the RAD52 family.</text>
</comment>
<dbReference type="GO" id="GO:0006312">
    <property type="term" value="P:mitotic recombination"/>
    <property type="evidence" value="ECO:0007669"/>
    <property type="project" value="TreeGrafter"/>
</dbReference>
<evidence type="ECO:0000256" key="1">
    <source>
        <dbReference type="ARBA" id="ARBA00006638"/>
    </source>
</evidence>
<dbReference type="GO" id="GO:0000724">
    <property type="term" value="P:double-strand break repair via homologous recombination"/>
    <property type="evidence" value="ECO:0007669"/>
    <property type="project" value="TreeGrafter"/>
</dbReference>
<gene>
    <name evidence="6" type="ORF">MSYG_1132</name>
</gene>
<sequence>MHVIRSRAARSSRYALGSMSGSGGHGSALHSHALPAYAGDYFPAGHGGVSTAANAELEERDPETGLTLWTATRLATLQAKLQQRLGPEFLSQRPGPGGGQKLTYLEGWKAIDLANEIFGFNGWSTSVVSLDVDYLDVHPETGKCQCGVSAIVRITLRDGTYHEDVGYGHAEGARGKHAALEKCKKEAITDSIKRGLKTFGRLLGNCLYDRQYARDVLRMPVPHVPLRSDDLHRHADVVAHMGTKRPRSEARAVPPARAAPAPAPPPAPIDDEAELWCQDDSEAATMALELELEEDLILRESQLAQELDE</sequence>
<evidence type="ECO:0000313" key="7">
    <source>
        <dbReference type="Proteomes" id="UP000186303"/>
    </source>
</evidence>
<evidence type="ECO:0000256" key="3">
    <source>
        <dbReference type="ARBA" id="ARBA00023172"/>
    </source>
</evidence>
<evidence type="ECO:0000256" key="4">
    <source>
        <dbReference type="ARBA" id="ARBA00023204"/>
    </source>
</evidence>